<dbReference type="OrthoDB" id="6097666at2759"/>
<organism evidence="4 5">
    <name type="scientific">Elysia chlorotica</name>
    <name type="common">Eastern emerald elysia</name>
    <name type="synonym">Sea slug</name>
    <dbReference type="NCBI Taxonomy" id="188477"/>
    <lineage>
        <taxon>Eukaryota</taxon>
        <taxon>Metazoa</taxon>
        <taxon>Spiralia</taxon>
        <taxon>Lophotrochozoa</taxon>
        <taxon>Mollusca</taxon>
        <taxon>Gastropoda</taxon>
        <taxon>Heterobranchia</taxon>
        <taxon>Euthyneura</taxon>
        <taxon>Panpulmonata</taxon>
        <taxon>Sacoglossa</taxon>
        <taxon>Placobranchoidea</taxon>
        <taxon>Plakobranchidae</taxon>
        <taxon>Elysia</taxon>
    </lineage>
</organism>
<dbReference type="InterPro" id="IPR000884">
    <property type="entry name" value="TSP1_rpt"/>
</dbReference>
<dbReference type="SMART" id="SM00041">
    <property type="entry name" value="CT"/>
    <property type="match status" value="1"/>
</dbReference>
<comment type="caution">
    <text evidence="2">Lacks conserved residue(s) required for the propagation of feature annotation.</text>
</comment>
<dbReference type="Proteomes" id="UP000271974">
    <property type="component" value="Unassembled WGS sequence"/>
</dbReference>
<dbReference type="STRING" id="188477.A0A433TN45"/>
<evidence type="ECO:0000313" key="5">
    <source>
        <dbReference type="Proteomes" id="UP000271974"/>
    </source>
</evidence>
<dbReference type="InterPro" id="IPR006207">
    <property type="entry name" value="Cys_knot_C"/>
</dbReference>
<reference evidence="4 5" key="1">
    <citation type="submission" date="2019-01" db="EMBL/GenBank/DDBJ databases">
        <title>A draft genome assembly of the solar-powered sea slug Elysia chlorotica.</title>
        <authorList>
            <person name="Cai H."/>
            <person name="Li Q."/>
            <person name="Fang X."/>
            <person name="Li J."/>
            <person name="Curtis N.E."/>
            <person name="Altenburger A."/>
            <person name="Shibata T."/>
            <person name="Feng M."/>
            <person name="Maeda T."/>
            <person name="Schwartz J.A."/>
            <person name="Shigenobu S."/>
            <person name="Lundholm N."/>
            <person name="Nishiyama T."/>
            <person name="Yang H."/>
            <person name="Hasebe M."/>
            <person name="Li S."/>
            <person name="Pierce S.K."/>
            <person name="Wang J."/>
        </authorList>
    </citation>
    <scope>NUCLEOTIDE SEQUENCE [LARGE SCALE GENOMIC DNA]</scope>
    <source>
        <strain evidence="4">EC2010</strain>
        <tissue evidence="4">Whole organism of an adult</tissue>
    </source>
</reference>
<comment type="caution">
    <text evidence="4">The sequence shown here is derived from an EMBL/GenBank/DDBJ whole genome shotgun (WGS) entry which is preliminary data.</text>
</comment>
<evidence type="ECO:0000256" key="2">
    <source>
        <dbReference type="PROSITE-ProRule" id="PRU00039"/>
    </source>
</evidence>
<gene>
    <name evidence="4" type="ORF">EGW08_009295</name>
</gene>
<keyword evidence="5" id="KW-1185">Reference proteome</keyword>
<evidence type="ECO:0000313" key="4">
    <source>
        <dbReference type="EMBL" id="RUS82958.1"/>
    </source>
</evidence>
<dbReference type="InterPro" id="IPR036383">
    <property type="entry name" value="TSP1_rpt_sf"/>
</dbReference>
<proteinExistence type="predicted"/>
<dbReference type="AlphaFoldDB" id="A0A433TN45"/>
<evidence type="ECO:0000259" key="3">
    <source>
        <dbReference type="PROSITE" id="PS01225"/>
    </source>
</evidence>
<dbReference type="SMART" id="SM00209">
    <property type="entry name" value="TSP1"/>
    <property type="match status" value="1"/>
</dbReference>
<dbReference type="PROSITE" id="PS01225">
    <property type="entry name" value="CTCK_2"/>
    <property type="match status" value="1"/>
</dbReference>
<dbReference type="CDD" id="cd19941">
    <property type="entry name" value="TIL"/>
    <property type="match status" value="1"/>
</dbReference>
<accession>A0A433TN45</accession>
<keyword evidence="1" id="KW-1015">Disulfide bond</keyword>
<dbReference type="SUPFAM" id="SSF82895">
    <property type="entry name" value="TSP-1 type 1 repeat"/>
    <property type="match status" value="1"/>
</dbReference>
<dbReference type="Gene3D" id="2.10.25.10">
    <property type="entry name" value="Laminin"/>
    <property type="match status" value="1"/>
</dbReference>
<dbReference type="PROSITE" id="PS50092">
    <property type="entry name" value="TSP1"/>
    <property type="match status" value="1"/>
</dbReference>
<protein>
    <recommendedName>
        <fullName evidence="3">CTCK domain-containing protein</fullName>
    </recommendedName>
</protein>
<dbReference type="Gene3D" id="2.20.100.10">
    <property type="entry name" value="Thrombospondin type-1 (TSP1) repeat"/>
    <property type="match status" value="1"/>
</dbReference>
<name>A0A433TN45_ELYCH</name>
<dbReference type="Pfam" id="PF00090">
    <property type="entry name" value="TSP_1"/>
    <property type="match status" value="1"/>
</dbReference>
<dbReference type="EMBL" id="RQTK01000264">
    <property type="protein sequence ID" value="RUS82958.1"/>
    <property type="molecule type" value="Genomic_DNA"/>
</dbReference>
<sequence>MKESSCAGLVQEGSCEEKCACKEGYLRNANGECVMKDECECYEGVSGTTPIPQGFHVNVGNCVFCQCTAGGYICTEREDCCEIGEWSEWSSCSVQCGEGNQTRTREKYGKGCPNDTTVSEDKKCVNDGCPCVHRGKVFEANTPFEDSCKKCECLNGQFQCTPTKEEDELFPNDACTHMCYCNATGDEICPQHLPPSCKAHRESCNNSTHVQRPTDNPCCPDCVPIMQPCVMSSIKATLNTIHPVHGSCQSQNEIEINSCSGSCGASSETSVELMYRQGRFQLSTESGCSCCTGTHESKDQSFVCNDGAVIKIAVDSITGCGCQSCGGN</sequence>
<feature type="domain" description="CTCK" evidence="3">
    <location>
        <begin position="229"/>
        <end position="326"/>
    </location>
</feature>
<evidence type="ECO:0000256" key="1">
    <source>
        <dbReference type="ARBA" id="ARBA00023157"/>
    </source>
</evidence>
<dbReference type="InterPro" id="IPR036084">
    <property type="entry name" value="Ser_inhib-like_sf"/>
</dbReference>
<dbReference type="SUPFAM" id="SSF57567">
    <property type="entry name" value="Serine protease inhibitors"/>
    <property type="match status" value="1"/>
</dbReference>